<dbReference type="KEGG" id="cmo:103503681"/>
<evidence type="ECO:0000259" key="4">
    <source>
        <dbReference type="PROSITE" id="PS50102"/>
    </source>
</evidence>
<dbReference type="PROSITE" id="PS50102">
    <property type="entry name" value="RRM"/>
    <property type="match status" value="2"/>
</dbReference>
<sequence>MASVRLPCSSSSSILRSKQHHHIFLAPLSCSQNPSYPINGDFNLSVSRSSPSLLSTSICHNPLISIMAKRTSKFVFQFASTSQDEAVSSSPSDIEEFSRTRLLAQNVPWDSTPEDIRSLFEKYGTVLDVELSMYNKIRNRGLAFVTMGSPEEALAALNNLESYEFEGRTLRLNYAKLKKEKPSPPVKPKPVTFNLFVANLPFEARAKDLREFFDSGSGNVVSAQIIFHENPRRSSGYGFVAFKAKKDAEAAISEFQGKTFMGRSLRVARSKQFVKLPSEEKSQSEDASTDGVELANAAAEV</sequence>
<feature type="domain" description="RRM" evidence="4">
    <location>
        <begin position="100"/>
        <end position="177"/>
    </location>
</feature>
<dbReference type="GeneID" id="103503681"/>
<dbReference type="Gramene" id="MELO3C003546.2.1">
    <property type="protein sequence ID" value="MELO3C003546.2.1"/>
    <property type="gene ID" value="MELO3C003546.2"/>
</dbReference>
<dbReference type="AlphaFoldDB" id="A0A1S3CS17"/>
<dbReference type="eggNOG" id="KOG0110">
    <property type="taxonomic scope" value="Eukaryota"/>
</dbReference>
<dbReference type="InterPro" id="IPR035979">
    <property type="entry name" value="RBD_domain_sf"/>
</dbReference>
<evidence type="ECO:0000256" key="3">
    <source>
        <dbReference type="SAM" id="MobiDB-lite"/>
    </source>
</evidence>
<evidence type="ECO:0000256" key="1">
    <source>
        <dbReference type="ARBA" id="ARBA00022884"/>
    </source>
</evidence>
<reference evidence="5" key="1">
    <citation type="submission" date="2023-03" db="UniProtKB">
        <authorList>
            <consortium name="EnsemblPlants"/>
        </authorList>
    </citation>
    <scope>IDENTIFICATION</scope>
</reference>
<dbReference type="Gene3D" id="3.30.70.330">
    <property type="match status" value="2"/>
</dbReference>
<gene>
    <name evidence="7" type="primary">LOC103503681</name>
    <name evidence="5" type="synonym">103503681</name>
</gene>
<dbReference type="GO" id="GO:0003729">
    <property type="term" value="F:mRNA binding"/>
    <property type="evidence" value="ECO:0007669"/>
    <property type="project" value="EnsemblPlants"/>
</dbReference>
<dbReference type="Proteomes" id="UP001652600">
    <property type="component" value="Chromosome 4"/>
</dbReference>
<reference evidence="7" key="2">
    <citation type="submission" date="2025-04" db="UniProtKB">
        <authorList>
            <consortium name="RefSeq"/>
        </authorList>
    </citation>
    <scope>IDENTIFICATION</scope>
</reference>
<dbReference type="Pfam" id="PF00076">
    <property type="entry name" value="RRM_1"/>
    <property type="match status" value="2"/>
</dbReference>
<dbReference type="EnsemblPlants" id="MELO3C003546.2.1">
    <property type="protein sequence ID" value="MELO3C003546.2.1"/>
    <property type="gene ID" value="MELO3C003546.2"/>
</dbReference>
<dbReference type="PANTHER" id="PTHR48025">
    <property type="entry name" value="OS02G0815200 PROTEIN"/>
    <property type="match status" value="1"/>
</dbReference>
<keyword evidence="6" id="KW-1185">Reference proteome</keyword>
<keyword evidence="1 2" id="KW-0694">RNA-binding</keyword>
<name>A0A1S3CS17_CUCME</name>
<proteinExistence type="predicted"/>
<dbReference type="GO" id="GO:0009535">
    <property type="term" value="C:chloroplast thylakoid membrane"/>
    <property type="evidence" value="ECO:0007669"/>
    <property type="project" value="TreeGrafter"/>
</dbReference>
<dbReference type="InParanoid" id="A0A1S3CS17"/>
<dbReference type="RefSeq" id="XP_008466190.1">
    <property type="nucleotide sequence ID" value="XM_008467968.2"/>
</dbReference>
<accession>A0A1S3CS17</accession>
<dbReference type="InterPro" id="IPR000504">
    <property type="entry name" value="RRM_dom"/>
</dbReference>
<dbReference type="PANTHER" id="PTHR48025:SF17">
    <property type="entry name" value="28 KDA RIBONUCLEOPROTEIN, CHLOROPLASTIC"/>
    <property type="match status" value="1"/>
</dbReference>
<dbReference type="SUPFAM" id="SSF54928">
    <property type="entry name" value="RNA-binding domain, RBD"/>
    <property type="match status" value="2"/>
</dbReference>
<dbReference type="GO" id="GO:1901259">
    <property type="term" value="P:chloroplast rRNA processing"/>
    <property type="evidence" value="ECO:0007669"/>
    <property type="project" value="TreeGrafter"/>
</dbReference>
<dbReference type="eggNOG" id="KOG0118">
    <property type="taxonomic scope" value="Eukaryota"/>
</dbReference>
<keyword evidence="7" id="KW-0687">Ribonucleoprotein</keyword>
<evidence type="ECO:0000313" key="6">
    <source>
        <dbReference type="Proteomes" id="UP001652600"/>
    </source>
</evidence>
<evidence type="ECO:0000313" key="7">
    <source>
        <dbReference type="RefSeq" id="XP_008466190.1"/>
    </source>
</evidence>
<evidence type="ECO:0000256" key="2">
    <source>
        <dbReference type="PROSITE-ProRule" id="PRU00176"/>
    </source>
</evidence>
<dbReference type="SMR" id="A0A1S3CS17"/>
<feature type="region of interest" description="Disordered" evidence="3">
    <location>
        <begin position="276"/>
        <end position="301"/>
    </location>
</feature>
<dbReference type="GO" id="GO:1990904">
    <property type="term" value="C:ribonucleoprotein complex"/>
    <property type="evidence" value="ECO:0007669"/>
    <property type="project" value="UniProtKB-KW"/>
</dbReference>
<dbReference type="InterPro" id="IPR012677">
    <property type="entry name" value="Nucleotide-bd_a/b_plait_sf"/>
</dbReference>
<dbReference type="InterPro" id="IPR050502">
    <property type="entry name" value="Euk_RNA-bind_prot"/>
</dbReference>
<dbReference type="SMART" id="SM00360">
    <property type="entry name" value="RRM"/>
    <property type="match status" value="2"/>
</dbReference>
<feature type="domain" description="RRM" evidence="4">
    <location>
        <begin position="193"/>
        <end position="272"/>
    </location>
</feature>
<protein>
    <submittedName>
        <fullName evidence="7">31 kDa ribonucleoprotein, chloroplastic</fullName>
    </submittedName>
</protein>
<organism evidence="6 7">
    <name type="scientific">Cucumis melo</name>
    <name type="common">Muskmelon</name>
    <dbReference type="NCBI Taxonomy" id="3656"/>
    <lineage>
        <taxon>Eukaryota</taxon>
        <taxon>Viridiplantae</taxon>
        <taxon>Streptophyta</taxon>
        <taxon>Embryophyta</taxon>
        <taxon>Tracheophyta</taxon>
        <taxon>Spermatophyta</taxon>
        <taxon>Magnoliopsida</taxon>
        <taxon>eudicotyledons</taxon>
        <taxon>Gunneridae</taxon>
        <taxon>Pentapetalae</taxon>
        <taxon>rosids</taxon>
        <taxon>fabids</taxon>
        <taxon>Cucurbitales</taxon>
        <taxon>Cucurbitaceae</taxon>
        <taxon>Benincaseae</taxon>
        <taxon>Cucumis</taxon>
    </lineage>
</organism>
<evidence type="ECO:0000313" key="5">
    <source>
        <dbReference type="EnsemblPlants" id="MELO3C003546.2.1"/>
    </source>
</evidence>
<dbReference type="OrthoDB" id="272703at2759"/>